<dbReference type="InterPro" id="IPR056591">
    <property type="entry name" value="ELP3-like_N"/>
</dbReference>
<dbReference type="GO" id="GO:0046872">
    <property type="term" value="F:metal ion binding"/>
    <property type="evidence" value="ECO:0007669"/>
    <property type="project" value="UniProtKB-KW"/>
</dbReference>
<dbReference type="FunFam" id="3.40.630.30:FF:000003">
    <property type="entry name" value="Elongator complex protein 3"/>
    <property type="match status" value="1"/>
</dbReference>
<dbReference type="SMART" id="SM00729">
    <property type="entry name" value="Elp3"/>
    <property type="match status" value="1"/>
</dbReference>
<keyword evidence="5 15" id="KW-0820">tRNA-binding</keyword>
<feature type="binding site" evidence="16">
    <location>
        <position position="97"/>
    </location>
    <ligand>
        <name>[4Fe-4S] cluster</name>
        <dbReference type="ChEBI" id="CHEBI:49883"/>
        <note>4Fe-4S-S-AdoMet</note>
    </ligand>
</feature>
<dbReference type="EC" id="2.3.1.-" evidence="15"/>
<dbReference type="GO" id="GO:0051539">
    <property type="term" value="F:4 iron, 4 sulfur cluster binding"/>
    <property type="evidence" value="ECO:0007669"/>
    <property type="project" value="UniProtKB-KW"/>
</dbReference>
<dbReference type="GO" id="GO:0000049">
    <property type="term" value="F:tRNA binding"/>
    <property type="evidence" value="ECO:0007669"/>
    <property type="project" value="UniProtKB-KW"/>
</dbReference>
<evidence type="ECO:0000256" key="10">
    <source>
        <dbReference type="ARBA" id="ARBA00022884"/>
    </source>
</evidence>
<comment type="function">
    <text evidence="15">Catalytic tRNA acetyltransferase subunit of the elongator complex, which is required for multiple tRNA modifications, including mcm5U (5-methoxycarbonylmethyl uridine), mcm5s2U (5-methoxycarbonylmethyl-2-thiouridine), and ncm5U (5-carbamoylmethyl uridine). In the elongator complex, acts as a tRNA uridine(34) acetyltransferase by mediating formation of carboxymethyluridine in the wobble base at position 34 in tRNAs.</text>
</comment>
<dbReference type="InterPro" id="IPR000182">
    <property type="entry name" value="GNAT_dom"/>
</dbReference>
<dbReference type="SUPFAM" id="SSF102114">
    <property type="entry name" value="Radical SAM enzymes"/>
    <property type="match status" value="1"/>
</dbReference>
<dbReference type="GO" id="GO:0106261">
    <property type="term" value="F:tRNA uridine(34) acetyltransferase activity"/>
    <property type="evidence" value="ECO:0007669"/>
    <property type="project" value="UniProtKB-EC"/>
</dbReference>
<dbReference type="AlphaFoldDB" id="A0A4P9ZE13"/>
<accession>A0A4P9ZE13</accession>
<dbReference type="InterPro" id="IPR006638">
    <property type="entry name" value="Elp3/MiaA/NifB-like_rSAM"/>
</dbReference>
<dbReference type="GO" id="GO:0005737">
    <property type="term" value="C:cytoplasm"/>
    <property type="evidence" value="ECO:0007669"/>
    <property type="project" value="TreeGrafter"/>
</dbReference>
<dbReference type="NCBIfam" id="TIGR01211">
    <property type="entry name" value="ELP3"/>
    <property type="match status" value="1"/>
</dbReference>
<keyword evidence="6 15" id="KW-0808">Transferase</keyword>
<evidence type="ECO:0000256" key="3">
    <source>
        <dbReference type="ARBA" id="ARBA00020266"/>
    </source>
</evidence>
<evidence type="ECO:0000256" key="8">
    <source>
        <dbReference type="ARBA" id="ARBA00022694"/>
    </source>
</evidence>
<keyword evidence="20" id="KW-1185">Reference proteome</keyword>
<dbReference type="Pfam" id="PF04055">
    <property type="entry name" value="Radical_SAM"/>
    <property type="match status" value="1"/>
</dbReference>
<keyword evidence="9 15" id="KW-0479">Metal-binding</keyword>
<dbReference type="InterPro" id="IPR039661">
    <property type="entry name" value="ELP3"/>
</dbReference>
<keyword evidence="7 15" id="KW-0949">S-adenosyl-L-methionine</keyword>
<evidence type="ECO:0000256" key="15">
    <source>
        <dbReference type="PIRNR" id="PIRNR005669"/>
    </source>
</evidence>
<comment type="similarity">
    <text evidence="2 15">Belongs to the ELP3 family.</text>
</comment>
<dbReference type="GO" id="GO:0033588">
    <property type="term" value="C:elongator holoenzyme complex"/>
    <property type="evidence" value="ECO:0007669"/>
    <property type="project" value="TreeGrafter"/>
</dbReference>
<dbReference type="CDD" id="cd01335">
    <property type="entry name" value="Radical_SAM"/>
    <property type="match status" value="1"/>
</dbReference>
<dbReference type="SFLD" id="SFLDG01086">
    <property type="entry name" value="elongater_protein-like"/>
    <property type="match status" value="1"/>
</dbReference>
<dbReference type="PANTHER" id="PTHR11135">
    <property type="entry name" value="HISTONE ACETYLTRANSFERASE-RELATED"/>
    <property type="match status" value="1"/>
</dbReference>
<feature type="domain" description="N-acetyltransferase" evidence="17">
    <location>
        <begin position="394"/>
        <end position="547"/>
    </location>
</feature>
<dbReference type="SFLD" id="SFLDS00029">
    <property type="entry name" value="Radical_SAM"/>
    <property type="match status" value="1"/>
</dbReference>
<gene>
    <name evidence="19" type="ORF">METBISCDRAFT_22637</name>
</gene>
<keyword evidence="13 15" id="KW-0012">Acyltransferase</keyword>
<comment type="catalytic activity">
    <reaction evidence="14">
        <text>uridine(34) in tRNA + acetyl-CoA + S-adenosyl-L-methionine + H2O = 5-(carboxymethyl)uridine(34) in tRNA + 5'-deoxyadenosine + L-methionine + CoA + 2 H(+)</text>
        <dbReference type="Rhea" id="RHEA:61020"/>
        <dbReference type="Rhea" id="RHEA-COMP:10407"/>
        <dbReference type="Rhea" id="RHEA-COMP:11727"/>
        <dbReference type="ChEBI" id="CHEBI:15377"/>
        <dbReference type="ChEBI" id="CHEBI:15378"/>
        <dbReference type="ChEBI" id="CHEBI:17319"/>
        <dbReference type="ChEBI" id="CHEBI:57287"/>
        <dbReference type="ChEBI" id="CHEBI:57288"/>
        <dbReference type="ChEBI" id="CHEBI:57844"/>
        <dbReference type="ChEBI" id="CHEBI:59789"/>
        <dbReference type="ChEBI" id="CHEBI:65315"/>
        <dbReference type="ChEBI" id="CHEBI:74882"/>
        <dbReference type="EC" id="2.3.1.311"/>
    </reaction>
    <physiologicalReaction direction="left-to-right" evidence="14">
        <dbReference type="Rhea" id="RHEA:61021"/>
    </physiologicalReaction>
</comment>
<keyword evidence="10" id="KW-0694">RNA-binding</keyword>
<dbReference type="SUPFAM" id="SSF55729">
    <property type="entry name" value="Acyl-CoA N-acyltransferases (Nat)"/>
    <property type="match status" value="1"/>
</dbReference>
<evidence type="ECO:0000256" key="13">
    <source>
        <dbReference type="ARBA" id="ARBA00023315"/>
    </source>
</evidence>
<protein>
    <recommendedName>
        <fullName evidence="3 15">Elongator complex protein 3</fullName>
        <ecNumber evidence="15">2.3.1.-</ecNumber>
    </recommendedName>
</protein>
<dbReference type="Pfam" id="PF16199">
    <property type="entry name" value="Radical_SAM_C"/>
    <property type="match status" value="1"/>
</dbReference>
<evidence type="ECO:0000259" key="17">
    <source>
        <dbReference type="PROSITE" id="PS51186"/>
    </source>
</evidence>
<dbReference type="GO" id="GO:0005634">
    <property type="term" value="C:nucleus"/>
    <property type="evidence" value="ECO:0007669"/>
    <property type="project" value="TreeGrafter"/>
</dbReference>
<dbReference type="EMBL" id="ML004445">
    <property type="protein sequence ID" value="RKP31206.1"/>
    <property type="molecule type" value="Genomic_DNA"/>
</dbReference>
<keyword evidence="12 15" id="KW-0411">Iron-sulfur</keyword>
<evidence type="ECO:0000256" key="2">
    <source>
        <dbReference type="ARBA" id="ARBA00005494"/>
    </source>
</evidence>
<dbReference type="PROSITE" id="PS51186">
    <property type="entry name" value="GNAT"/>
    <property type="match status" value="1"/>
</dbReference>
<feature type="domain" description="Radical SAM core" evidence="18">
    <location>
        <begin position="96"/>
        <end position="370"/>
    </location>
</feature>
<dbReference type="Pfam" id="PF23613">
    <property type="entry name" value="ELP3_N"/>
    <property type="match status" value="1"/>
</dbReference>
<evidence type="ECO:0000256" key="6">
    <source>
        <dbReference type="ARBA" id="ARBA00022679"/>
    </source>
</evidence>
<feature type="binding site" evidence="16">
    <location>
        <position position="107"/>
    </location>
    <ligand>
        <name>[4Fe-4S] cluster</name>
        <dbReference type="ChEBI" id="CHEBI:49883"/>
        <note>4Fe-4S-S-AdoMet</note>
    </ligand>
</feature>
<reference evidence="20" key="1">
    <citation type="journal article" date="2018" name="Nat. Microbiol.">
        <title>Leveraging single-cell genomics to expand the fungal tree of life.</title>
        <authorList>
            <person name="Ahrendt S.R."/>
            <person name="Quandt C.A."/>
            <person name="Ciobanu D."/>
            <person name="Clum A."/>
            <person name="Salamov A."/>
            <person name="Andreopoulos B."/>
            <person name="Cheng J.F."/>
            <person name="Woyke T."/>
            <person name="Pelin A."/>
            <person name="Henrissat B."/>
            <person name="Reynolds N.K."/>
            <person name="Benny G.L."/>
            <person name="Smith M.E."/>
            <person name="James T.Y."/>
            <person name="Grigoriev I.V."/>
        </authorList>
    </citation>
    <scope>NUCLEOTIDE SEQUENCE [LARGE SCALE GENOMIC DNA]</scope>
    <source>
        <strain evidence="20">Baker2002</strain>
    </source>
</reference>
<evidence type="ECO:0000256" key="4">
    <source>
        <dbReference type="ARBA" id="ARBA00022485"/>
    </source>
</evidence>
<evidence type="ECO:0000256" key="14">
    <source>
        <dbReference type="ARBA" id="ARBA00047372"/>
    </source>
</evidence>
<comment type="cofactor">
    <cofactor evidence="15 16">
        <name>[4Fe-4S] cluster</name>
        <dbReference type="ChEBI" id="CHEBI:49883"/>
    </cofactor>
    <text evidence="15 16">Binds 1 [4Fe-4S] cluster. The cluster is coordinated with 3 cysteines and an exchangeable S-adenosyl-L-methionine.</text>
</comment>
<evidence type="ECO:0000256" key="16">
    <source>
        <dbReference type="PIRSR" id="PIRSR005669-1"/>
    </source>
</evidence>
<dbReference type="SFLD" id="SFLDF00344">
    <property type="entry name" value="ELP3-like"/>
    <property type="match status" value="1"/>
</dbReference>
<sequence length="547" mass="62397">MPPKPLAPEKERFIQCCSDISLELVAAHKVTHNINLNGLITRYAKKYKLKNQPRLTDIIASIPDQHKKYLIPKLKAKPVRTALGIAVVAVMCKPHRCPHIAYTGNICVYCPGGPDLDFEYSTQSYTGYEPTSMRAIRARYDPYEQARGRVEQLRQLGHSIDKVEYIVMGGTFMSLPETYREHFIAQLHNALSGYNGSSLHEAIRYSQQLQTKCVGITIETRPDYCTETHLSDMLRYGCTRLEVGVQSVYEDVARDTNRGHTVRAVCETFAVAKDAGYKVVSHMMPDLPNVGMERDLHQFEEYFENPAFRTDGLKIYPTLVIRGTGLYELWKQGSYRSYNANALVDLVARIMALVPPWTRIYRVQRDIPMPLVTSGVENGNLRELALARMKDLGATCRDVRTREVGIQEVHHKVSPDQVELIRRDYYANGGWETFLSYEDPKQDILIGLLRLRKTLAKHTFRPELTAQPTSLVRELHVYGSVVPLHSRDPRKFQHQGFGTLLMEEAERIAIEEHRTKKISVISGVGVRNYYAKLGYELDGPYMSKMLD</sequence>
<name>A0A4P9ZE13_9ASCO</name>
<dbReference type="PANTHER" id="PTHR11135:SF0">
    <property type="entry name" value="ELONGATOR COMPLEX PROTEIN 3"/>
    <property type="match status" value="1"/>
</dbReference>
<keyword evidence="11 16" id="KW-0408">Iron</keyword>
<comment type="pathway">
    <text evidence="1">tRNA modification; 5-methoxycarbonylmethyl-2-thiouridine-tRNA biosynthesis.</text>
</comment>
<dbReference type="Proteomes" id="UP000268321">
    <property type="component" value="Unassembled WGS sequence"/>
</dbReference>
<dbReference type="InterPro" id="IPR034687">
    <property type="entry name" value="ELP3-like"/>
</dbReference>
<evidence type="ECO:0000256" key="9">
    <source>
        <dbReference type="ARBA" id="ARBA00022723"/>
    </source>
</evidence>
<proteinExistence type="inferred from homology"/>
<evidence type="ECO:0000256" key="5">
    <source>
        <dbReference type="ARBA" id="ARBA00022555"/>
    </source>
</evidence>
<evidence type="ECO:0000259" key="18">
    <source>
        <dbReference type="PROSITE" id="PS51918"/>
    </source>
</evidence>
<dbReference type="PROSITE" id="PS51918">
    <property type="entry name" value="RADICAL_SAM"/>
    <property type="match status" value="1"/>
</dbReference>
<organism evidence="19 20">
    <name type="scientific">Metschnikowia bicuspidata</name>
    <dbReference type="NCBI Taxonomy" id="27322"/>
    <lineage>
        <taxon>Eukaryota</taxon>
        <taxon>Fungi</taxon>
        <taxon>Dikarya</taxon>
        <taxon>Ascomycota</taxon>
        <taxon>Saccharomycotina</taxon>
        <taxon>Pichiomycetes</taxon>
        <taxon>Metschnikowiaceae</taxon>
        <taxon>Metschnikowia</taxon>
    </lineage>
</organism>
<keyword evidence="4" id="KW-0004">4Fe-4S</keyword>
<dbReference type="InterPro" id="IPR007197">
    <property type="entry name" value="rSAM"/>
</dbReference>
<dbReference type="GO" id="GO:0002926">
    <property type="term" value="P:tRNA wobble base 5-methoxycarbonylmethyl-2-thiouridinylation"/>
    <property type="evidence" value="ECO:0007669"/>
    <property type="project" value="TreeGrafter"/>
</dbReference>
<evidence type="ECO:0000256" key="7">
    <source>
        <dbReference type="ARBA" id="ARBA00022691"/>
    </source>
</evidence>
<evidence type="ECO:0000313" key="19">
    <source>
        <dbReference type="EMBL" id="RKP31206.1"/>
    </source>
</evidence>
<dbReference type="UniPathway" id="UPA00988"/>
<dbReference type="OrthoDB" id="10265243at2759"/>
<dbReference type="InterPro" id="IPR016181">
    <property type="entry name" value="Acyl_CoA_acyltransferase"/>
</dbReference>
<dbReference type="InterPro" id="IPR058240">
    <property type="entry name" value="rSAM_sf"/>
</dbReference>
<evidence type="ECO:0000256" key="1">
    <source>
        <dbReference type="ARBA" id="ARBA00005043"/>
    </source>
</evidence>
<dbReference type="PIRSF" id="PIRSF005669">
    <property type="entry name" value="Hist_AcTrfase_ELP3"/>
    <property type="match status" value="1"/>
</dbReference>
<evidence type="ECO:0000256" key="12">
    <source>
        <dbReference type="ARBA" id="ARBA00023014"/>
    </source>
</evidence>
<feature type="binding site" evidence="16">
    <location>
        <position position="110"/>
    </location>
    <ligand>
        <name>[4Fe-4S] cluster</name>
        <dbReference type="ChEBI" id="CHEBI:49883"/>
        <note>4Fe-4S-S-AdoMet</note>
    </ligand>
</feature>
<evidence type="ECO:0000256" key="11">
    <source>
        <dbReference type="ARBA" id="ARBA00023004"/>
    </source>
</evidence>
<keyword evidence="8 15" id="KW-0819">tRNA processing</keyword>
<dbReference type="Gene3D" id="3.40.630.30">
    <property type="match status" value="1"/>
</dbReference>
<evidence type="ECO:0000313" key="20">
    <source>
        <dbReference type="Proteomes" id="UP000268321"/>
    </source>
</evidence>
<dbReference type="InterPro" id="IPR032432">
    <property type="entry name" value="Radical_SAM_C"/>
</dbReference>